<dbReference type="AlphaFoldDB" id="A0A2P2NCH1"/>
<organism evidence="1">
    <name type="scientific">Rhizophora mucronata</name>
    <name type="common">Asiatic mangrove</name>
    <dbReference type="NCBI Taxonomy" id="61149"/>
    <lineage>
        <taxon>Eukaryota</taxon>
        <taxon>Viridiplantae</taxon>
        <taxon>Streptophyta</taxon>
        <taxon>Embryophyta</taxon>
        <taxon>Tracheophyta</taxon>
        <taxon>Spermatophyta</taxon>
        <taxon>Magnoliopsida</taxon>
        <taxon>eudicotyledons</taxon>
        <taxon>Gunneridae</taxon>
        <taxon>Pentapetalae</taxon>
        <taxon>rosids</taxon>
        <taxon>fabids</taxon>
        <taxon>Malpighiales</taxon>
        <taxon>Rhizophoraceae</taxon>
        <taxon>Rhizophora</taxon>
    </lineage>
</organism>
<dbReference type="EMBL" id="GGEC01059697">
    <property type="protein sequence ID" value="MBX40181.1"/>
    <property type="molecule type" value="Transcribed_RNA"/>
</dbReference>
<reference evidence="1" key="1">
    <citation type="submission" date="2018-02" db="EMBL/GenBank/DDBJ databases">
        <title>Rhizophora mucronata_Transcriptome.</title>
        <authorList>
            <person name="Meera S.P."/>
            <person name="Sreeshan A."/>
            <person name="Augustine A."/>
        </authorList>
    </citation>
    <scope>NUCLEOTIDE SEQUENCE</scope>
    <source>
        <tissue evidence="1">Leaf</tissue>
    </source>
</reference>
<name>A0A2P2NCH1_RHIMU</name>
<accession>A0A2P2NCH1</accession>
<proteinExistence type="predicted"/>
<sequence>MSNLECLVLAKTYVSTSISTENQNSVQNCL</sequence>
<evidence type="ECO:0000313" key="1">
    <source>
        <dbReference type="EMBL" id="MBX40181.1"/>
    </source>
</evidence>
<protein>
    <submittedName>
        <fullName evidence="1">Uncharacterized protein</fullName>
    </submittedName>
</protein>